<sequence length="318" mass="37080">MIKYYAVRHKSLDVVKSSRSGGFFTALSDYVLQHNGIIYGCAFNAELEVVHIRATTFAERDQCRGSKYVQSVLGDTFELLKKDLEENKLVLFSGTSCQVNSLLHFLGSSYDNLLTLDILCHAVSSPKVFEKLKLYVKNKYKSSIDFVDFRNKLKYGWGADMMTIKTKHKSFDTQSFYSFFWQHISIRPSCFNCKYHKLDRGKVDFTVGDFWGIEKLYSDFKDDRGTSMVICNTVKGQEVFSKIRNFLIVKNVSVENIIQPVLIGNFEYNPKRESFFIDLDRLSYSELERKYISSNRFYNHSKQMAKSIIYKLINKWKE</sequence>
<evidence type="ECO:0000313" key="2">
    <source>
        <dbReference type="EMBL" id="KAB6562533.1"/>
    </source>
</evidence>
<organism evidence="2 3">
    <name type="scientific">Phocaeicola vulgatus</name>
    <name type="common">Bacteroides vulgatus</name>
    <dbReference type="NCBI Taxonomy" id="821"/>
    <lineage>
        <taxon>Bacteria</taxon>
        <taxon>Pseudomonadati</taxon>
        <taxon>Bacteroidota</taxon>
        <taxon>Bacteroidia</taxon>
        <taxon>Bacteroidales</taxon>
        <taxon>Bacteroidaceae</taxon>
        <taxon>Phocaeicola</taxon>
    </lineage>
</organism>
<name>A0A7J5RKV0_PHOVU</name>
<dbReference type="Proteomes" id="UP000437431">
    <property type="component" value="Unassembled WGS sequence"/>
</dbReference>
<protein>
    <submittedName>
        <fullName evidence="2">Coenzyme F420 hydrogenase</fullName>
    </submittedName>
</protein>
<proteinExistence type="predicted"/>
<dbReference type="PANTHER" id="PTHR43193">
    <property type="match status" value="1"/>
</dbReference>
<comment type="caution">
    <text evidence="2">The sequence shown here is derived from an EMBL/GenBank/DDBJ whole genome shotgun (WGS) entry which is preliminary data.</text>
</comment>
<evidence type="ECO:0000259" key="1">
    <source>
        <dbReference type="Pfam" id="PF04432"/>
    </source>
</evidence>
<dbReference type="EMBL" id="WDAY01000007">
    <property type="protein sequence ID" value="KAB6562533.1"/>
    <property type="molecule type" value="Genomic_DNA"/>
</dbReference>
<dbReference type="InterPro" id="IPR007525">
    <property type="entry name" value="FrhB_FdhB_C"/>
</dbReference>
<feature type="domain" description="Coenzyme F420 hydrogenase/dehydrogenase beta subunit C-terminal" evidence="1">
    <location>
        <begin position="89"/>
        <end position="245"/>
    </location>
</feature>
<dbReference type="AlphaFoldDB" id="A0A7J5RKV0"/>
<dbReference type="Pfam" id="PF04432">
    <property type="entry name" value="FrhB_FdhB_C"/>
    <property type="match status" value="1"/>
</dbReference>
<reference evidence="2 3" key="1">
    <citation type="journal article" date="2019" name="Nat. Med.">
        <title>A library of human gut bacterial isolates paired with longitudinal multiomics data enables mechanistic microbiome research.</title>
        <authorList>
            <person name="Poyet M."/>
            <person name="Groussin M."/>
            <person name="Gibbons S.M."/>
            <person name="Avila-Pacheco J."/>
            <person name="Jiang X."/>
            <person name="Kearney S.M."/>
            <person name="Perrotta A.R."/>
            <person name="Berdy B."/>
            <person name="Zhao S."/>
            <person name="Lieberman T.D."/>
            <person name="Swanson P.K."/>
            <person name="Smith M."/>
            <person name="Roesemann S."/>
            <person name="Alexander J.E."/>
            <person name="Rich S.A."/>
            <person name="Livny J."/>
            <person name="Vlamakis H."/>
            <person name="Clish C."/>
            <person name="Bullock K."/>
            <person name="Deik A."/>
            <person name="Scott J."/>
            <person name="Pierce K.A."/>
            <person name="Xavier R.J."/>
            <person name="Alm E.J."/>
        </authorList>
    </citation>
    <scope>NUCLEOTIDE SEQUENCE [LARGE SCALE GENOMIC DNA]</scope>
    <source>
        <strain evidence="2 3">BIOML-A111</strain>
    </source>
</reference>
<gene>
    <name evidence="2" type="ORF">GAY79_04830</name>
</gene>
<evidence type="ECO:0000313" key="3">
    <source>
        <dbReference type="Proteomes" id="UP000437431"/>
    </source>
</evidence>
<dbReference type="InterPro" id="IPR052977">
    <property type="entry name" value="Polyferredoxin-like_ET"/>
</dbReference>
<dbReference type="PANTHER" id="PTHR43193:SF2">
    <property type="entry name" value="POLYFERREDOXIN PROTEIN FWDF"/>
    <property type="match status" value="1"/>
</dbReference>
<accession>A0A7J5RKV0</accession>
<dbReference type="RefSeq" id="WP_373254460.1">
    <property type="nucleotide sequence ID" value="NZ_CAXTBS010000005.1"/>
</dbReference>